<name>F2UF19_SALR5</name>
<dbReference type="EMBL" id="GL832971">
    <property type="protein sequence ID" value="EGD75219.1"/>
    <property type="molecule type" value="Genomic_DNA"/>
</dbReference>
<evidence type="ECO:0000256" key="1">
    <source>
        <dbReference type="SAM" id="MobiDB-lite"/>
    </source>
</evidence>
<dbReference type="GeneID" id="16072831"/>
<dbReference type="Proteomes" id="UP000007799">
    <property type="component" value="Unassembled WGS sequence"/>
</dbReference>
<feature type="compositionally biased region" description="Basic and acidic residues" evidence="1">
    <location>
        <begin position="41"/>
        <end position="67"/>
    </location>
</feature>
<proteinExistence type="predicted"/>
<feature type="region of interest" description="Disordered" evidence="1">
    <location>
        <begin position="41"/>
        <end position="115"/>
    </location>
</feature>
<keyword evidence="3" id="KW-1185">Reference proteome</keyword>
<dbReference type="RefSeq" id="XP_004992272.1">
    <property type="nucleotide sequence ID" value="XM_004992215.1"/>
</dbReference>
<feature type="compositionally biased region" description="Basic and acidic residues" evidence="1">
    <location>
        <begin position="78"/>
        <end position="111"/>
    </location>
</feature>
<gene>
    <name evidence="2" type="ORF">PTSG_06873</name>
</gene>
<protein>
    <submittedName>
        <fullName evidence="2">Uncharacterized protein</fullName>
    </submittedName>
</protein>
<accession>F2UF19</accession>
<organism evidence="3">
    <name type="scientific">Salpingoeca rosetta (strain ATCC 50818 / BSB-021)</name>
    <dbReference type="NCBI Taxonomy" id="946362"/>
    <lineage>
        <taxon>Eukaryota</taxon>
        <taxon>Choanoflagellata</taxon>
        <taxon>Craspedida</taxon>
        <taxon>Salpingoecidae</taxon>
        <taxon>Salpingoeca</taxon>
    </lineage>
</organism>
<dbReference type="InParanoid" id="F2UF19"/>
<reference evidence="2" key="1">
    <citation type="submission" date="2009-08" db="EMBL/GenBank/DDBJ databases">
        <title>Annotation of Salpingoeca rosetta.</title>
        <authorList>
            <consortium name="The Broad Institute Genome Sequencing Platform"/>
            <person name="Russ C."/>
            <person name="Cuomo C."/>
            <person name="Burger G."/>
            <person name="Gray M.W."/>
            <person name="Holland P.W.H."/>
            <person name="King N."/>
            <person name="Lang F.B.F."/>
            <person name="Roger A.J."/>
            <person name="Ruiz-Trillo I."/>
            <person name="Young S.K."/>
            <person name="Zeng Q."/>
            <person name="Gargeya S."/>
            <person name="Alvarado L."/>
            <person name="Berlin A."/>
            <person name="Chapman S.B."/>
            <person name="Chen Z."/>
            <person name="Freedman E."/>
            <person name="Gellesch M."/>
            <person name="Goldberg J."/>
            <person name="Griggs A."/>
            <person name="Gujja S."/>
            <person name="Heilman E."/>
            <person name="Heiman D."/>
            <person name="Howarth C."/>
            <person name="Mehta T."/>
            <person name="Neiman D."/>
            <person name="Pearson M."/>
            <person name="Roberts A."/>
            <person name="Saif S."/>
            <person name="Shea T."/>
            <person name="Shenoy N."/>
            <person name="Sisk P."/>
            <person name="Stolte C."/>
            <person name="Sykes S."/>
            <person name="White J."/>
            <person name="Yandava C."/>
            <person name="Haas B."/>
            <person name="Nusbaum C."/>
            <person name="Birren B."/>
        </authorList>
    </citation>
    <scope>NUCLEOTIDE SEQUENCE [LARGE SCALE GENOMIC DNA]</scope>
    <source>
        <strain evidence="2">ATCC 50818</strain>
    </source>
</reference>
<evidence type="ECO:0000313" key="2">
    <source>
        <dbReference type="EMBL" id="EGD75219.1"/>
    </source>
</evidence>
<dbReference type="KEGG" id="sre:PTSG_06873"/>
<evidence type="ECO:0000313" key="3">
    <source>
        <dbReference type="Proteomes" id="UP000007799"/>
    </source>
</evidence>
<sequence>MSVQGDTDDVFARWRDILAAMPQVEGQPTQEQMDALKQNKEDKKAFLETLTPDERKQAKTIEKDFKKQMKQAKPKPKLTNEEAAAKKKEAQERAAAKREEQEAKQQKKEATARAQTMEKPLQKLCQWLGIKCKVVTIDDETCFDVLLPKWLRENEAYLDEYDLDEGTMTLDADELEMACTGGVLALSQKYFGEGFTTEFPFDNLVERAETANVLASMQGLPPWYKHMSYPLTEEEIALVT</sequence>
<dbReference type="AlphaFoldDB" id="F2UF19"/>